<reference evidence="2 3" key="1">
    <citation type="submission" date="2019-03" db="EMBL/GenBank/DDBJ databases">
        <title>Genomic Encyclopedia of Type Strains, Phase III (KMG-III): the genomes of soil and plant-associated and newly described type strains.</title>
        <authorList>
            <person name="Whitman W."/>
        </authorList>
    </citation>
    <scope>NUCLEOTIDE SEQUENCE [LARGE SCALE GENOMIC DNA]</scope>
    <source>
        <strain evidence="2 3">CECT 7378</strain>
    </source>
</reference>
<sequence length="155" mass="17518">MVLIRIADFSKDTERTLSIFREYIESAPVSLDYQNNEQEFLTIAEKYSLPNGVVLLSEYHGEVVGCAAFRQVDASTCEMKRVYVRPSVRGQKTGEKLVKELIKIAKSCCYQRMCLDVLADFKTAKRLYESLGFRPCEPVSDNPMPGTSFLGLDLS</sequence>
<evidence type="ECO:0000313" key="2">
    <source>
        <dbReference type="EMBL" id="TDO97903.1"/>
    </source>
</evidence>
<dbReference type="InterPro" id="IPR000182">
    <property type="entry name" value="GNAT_dom"/>
</dbReference>
<dbReference type="OrthoDB" id="5419426at2"/>
<keyword evidence="2" id="KW-0808">Transferase</keyword>
<dbReference type="Gene3D" id="3.40.630.30">
    <property type="match status" value="1"/>
</dbReference>
<dbReference type="InterPro" id="IPR016181">
    <property type="entry name" value="Acyl_CoA_acyltransferase"/>
</dbReference>
<feature type="domain" description="N-acetyltransferase" evidence="1">
    <location>
        <begin position="4"/>
        <end position="155"/>
    </location>
</feature>
<proteinExistence type="predicted"/>
<organism evidence="2 3">
    <name type="scientific">Marinomonas balearica</name>
    <dbReference type="NCBI Taxonomy" id="491947"/>
    <lineage>
        <taxon>Bacteria</taxon>
        <taxon>Pseudomonadati</taxon>
        <taxon>Pseudomonadota</taxon>
        <taxon>Gammaproteobacteria</taxon>
        <taxon>Oceanospirillales</taxon>
        <taxon>Oceanospirillaceae</taxon>
        <taxon>Marinomonas</taxon>
    </lineage>
</organism>
<protein>
    <submittedName>
        <fullName evidence="2">L-amino acid N-acyltransferase YncA</fullName>
    </submittedName>
</protein>
<gene>
    <name evidence="2" type="ORF">DFP79_1532</name>
</gene>
<dbReference type="PROSITE" id="PS51186">
    <property type="entry name" value="GNAT"/>
    <property type="match status" value="1"/>
</dbReference>
<dbReference type="Pfam" id="PF00583">
    <property type="entry name" value="Acetyltransf_1"/>
    <property type="match status" value="1"/>
</dbReference>
<dbReference type="RefSeq" id="WP_133503323.1">
    <property type="nucleotide sequence ID" value="NZ_SNXC01000011.1"/>
</dbReference>
<dbReference type="PANTHER" id="PTHR43305:SF1">
    <property type="entry name" value="FAMILY N-ACETYLTRANSFERASE, PUTATIVE (AFU_ORTHOLOGUE AFUA_2G01380)-RELATED"/>
    <property type="match status" value="1"/>
</dbReference>
<dbReference type="Proteomes" id="UP000294656">
    <property type="component" value="Unassembled WGS sequence"/>
</dbReference>
<dbReference type="CDD" id="cd04301">
    <property type="entry name" value="NAT_SF"/>
    <property type="match status" value="1"/>
</dbReference>
<dbReference type="InterPro" id="IPR052777">
    <property type="entry name" value="Acetyltransferase_Enz"/>
</dbReference>
<keyword evidence="2" id="KW-0012">Acyltransferase</keyword>
<comment type="caution">
    <text evidence="2">The sequence shown here is derived from an EMBL/GenBank/DDBJ whole genome shotgun (WGS) entry which is preliminary data.</text>
</comment>
<dbReference type="AlphaFoldDB" id="A0A4R6M909"/>
<name>A0A4R6M909_9GAMM</name>
<dbReference type="SUPFAM" id="SSF55729">
    <property type="entry name" value="Acyl-CoA N-acyltransferases (Nat)"/>
    <property type="match status" value="1"/>
</dbReference>
<dbReference type="PANTHER" id="PTHR43305">
    <property type="entry name" value="FAMILY N-ACETYLTRANSFERASE, PUTATIVE (AFU_ORTHOLOGUE AFUA_2G01380)-RELATED"/>
    <property type="match status" value="1"/>
</dbReference>
<accession>A0A4R6M909</accession>
<evidence type="ECO:0000259" key="1">
    <source>
        <dbReference type="PROSITE" id="PS51186"/>
    </source>
</evidence>
<dbReference type="EMBL" id="SNXC01000011">
    <property type="protein sequence ID" value="TDO97903.1"/>
    <property type="molecule type" value="Genomic_DNA"/>
</dbReference>
<keyword evidence="3" id="KW-1185">Reference proteome</keyword>
<dbReference type="GO" id="GO:0016747">
    <property type="term" value="F:acyltransferase activity, transferring groups other than amino-acyl groups"/>
    <property type="evidence" value="ECO:0007669"/>
    <property type="project" value="InterPro"/>
</dbReference>
<evidence type="ECO:0000313" key="3">
    <source>
        <dbReference type="Proteomes" id="UP000294656"/>
    </source>
</evidence>